<dbReference type="PIRSF" id="PIRSF005536">
    <property type="entry name" value="Agal"/>
    <property type="match status" value="1"/>
</dbReference>
<keyword evidence="4 7" id="KW-0326">Glycosidase</keyword>
<proteinExistence type="predicted"/>
<comment type="caution">
    <text evidence="7">The sequence shown here is derived from an EMBL/GenBank/DDBJ whole genome shotgun (WGS) entry which is preliminary data.</text>
</comment>
<protein>
    <recommendedName>
        <fullName evidence="2">alpha-galactosidase</fullName>
        <ecNumber evidence="2">3.2.1.22</ecNumber>
    </recommendedName>
</protein>
<dbReference type="PROSITE" id="PS00512">
    <property type="entry name" value="ALPHA_GALACTOSIDASE"/>
    <property type="match status" value="1"/>
</dbReference>
<dbReference type="Pfam" id="PF16874">
    <property type="entry name" value="Glyco_hydro_36C"/>
    <property type="match status" value="1"/>
</dbReference>
<dbReference type="InterPro" id="IPR031705">
    <property type="entry name" value="Glyco_hydro_36_C"/>
</dbReference>
<evidence type="ECO:0000256" key="2">
    <source>
        <dbReference type="ARBA" id="ARBA00012755"/>
    </source>
</evidence>
<dbReference type="EMBL" id="VSSQ01000341">
    <property type="protein sequence ID" value="MPL91856.1"/>
    <property type="molecule type" value="Genomic_DNA"/>
</dbReference>
<dbReference type="Pfam" id="PF16875">
    <property type="entry name" value="Glyco_hydro_36N"/>
    <property type="match status" value="1"/>
</dbReference>
<dbReference type="SUPFAM" id="SSF51445">
    <property type="entry name" value="(Trans)glycosidases"/>
    <property type="match status" value="1"/>
</dbReference>
<dbReference type="AlphaFoldDB" id="A0A644VKL8"/>
<dbReference type="PANTHER" id="PTHR43053">
    <property type="entry name" value="GLYCOSIDASE FAMILY 31"/>
    <property type="match status" value="1"/>
</dbReference>
<dbReference type="InterPro" id="IPR013780">
    <property type="entry name" value="Glyco_hydro_b"/>
</dbReference>
<feature type="domain" description="Glycosyl hydrolase family 36 C-terminal" evidence="5">
    <location>
        <begin position="632"/>
        <end position="721"/>
    </location>
</feature>
<evidence type="ECO:0000259" key="5">
    <source>
        <dbReference type="Pfam" id="PF16874"/>
    </source>
</evidence>
<organism evidence="7">
    <name type="scientific">bioreactor metagenome</name>
    <dbReference type="NCBI Taxonomy" id="1076179"/>
    <lineage>
        <taxon>unclassified sequences</taxon>
        <taxon>metagenomes</taxon>
        <taxon>ecological metagenomes</taxon>
    </lineage>
</organism>
<dbReference type="Gene3D" id="2.60.40.1180">
    <property type="entry name" value="Golgi alpha-mannosidase II"/>
    <property type="match status" value="1"/>
</dbReference>
<dbReference type="Gene3D" id="2.70.98.60">
    <property type="entry name" value="alpha-galactosidase from lactobacil brevis"/>
    <property type="match status" value="1"/>
</dbReference>
<dbReference type="PRINTS" id="PR00743">
    <property type="entry name" value="GLHYDRLASE36"/>
</dbReference>
<dbReference type="InterPro" id="IPR017853">
    <property type="entry name" value="GH"/>
</dbReference>
<dbReference type="InterPro" id="IPR000111">
    <property type="entry name" value="Glyco_hydro_27/36_CS"/>
</dbReference>
<dbReference type="GO" id="GO:0016052">
    <property type="term" value="P:carbohydrate catabolic process"/>
    <property type="evidence" value="ECO:0007669"/>
    <property type="project" value="InterPro"/>
</dbReference>
<evidence type="ECO:0000256" key="1">
    <source>
        <dbReference type="ARBA" id="ARBA00001255"/>
    </source>
</evidence>
<evidence type="ECO:0000259" key="6">
    <source>
        <dbReference type="Pfam" id="PF16875"/>
    </source>
</evidence>
<evidence type="ECO:0000256" key="4">
    <source>
        <dbReference type="ARBA" id="ARBA00023295"/>
    </source>
</evidence>
<dbReference type="InterPro" id="IPR050985">
    <property type="entry name" value="Alpha-glycosidase_related"/>
</dbReference>
<dbReference type="PANTHER" id="PTHR43053:SF3">
    <property type="entry name" value="ALPHA-GALACTOSIDASE C-RELATED"/>
    <property type="match status" value="1"/>
</dbReference>
<gene>
    <name evidence="7" type="primary">agaA_3</name>
    <name evidence="7" type="ORF">SDC9_37939</name>
</gene>
<dbReference type="EC" id="3.2.1.22" evidence="2"/>
<feature type="domain" description="Glycosyl hydrolase family 36 N-terminal" evidence="6">
    <location>
        <begin position="42"/>
        <end position="266"/>
    </location>
</feature>
<dbReference type="Pfam" id="PF02065">
    <property type="entry name" value="Melibiase"/>
    <property type="match status" value="1"/>
</dbReference>
<dbReference type="InterPro" id="IPR031704">
    <property type="entry name" value="Glyco_hydro_36_N"/>
</dbReference>
<comment type="catalytic activity">
    <reaction evidence="1">
        <text>Hydrolysis of terminal, non-reducing alpha-D-galactose residues in alpha-D-galactosides, including galactose oligosaccharides, galactomannans and galactolipids.</text>
        <dbReference type="EC" id="3.2.1.22"/>
    </reaction>
</comment>
<keyword evidence="3 7" id="KW-0378">Hydrolase</keyword>
<dbReference type="GO" id="GO:0004557">
    <property type="term" value="F:alpha-galactosidase activity"/>
    <property type="evidence" value="ECO:0007669"/>
    <property type="project" value="UniProtKB-EC"/>
</dbReference>
<accession>A0A644VKL8</accession>
<dbReference type="Gene3D" id="3.20.20.70">
    <property type="entry name" value="Aldolase class I"/>
    <property type="match status" value="1"/>
</dbReference>
<dbReference type="FunFam" id="3.20.20.70:FF:000118">
    <property type="entry name" value="Alpha-galactosidase"/>
    <property type="match status" value="1"/>
</dbReference>
<evidence type="ECO:0000256" key="3">
    <source>
        <dbReference type="ARBA" id="ARBA00022801"/>
    </source>
</evidence>
<dbReference type="CDD" id="cd14791">
    <property type="entry name" value="GH36"/>
    <property type="match status" value="1"/>
</dbReference>
<dbReference type="InterPro" id="IPR038417">
    <property type="entry name" value="Alpga-gal_N_sf"/>
</dbReference>
<name>A0A644VKL8_9ZZZZ</name>
<dbReference type="InterPro" id="IPR013785">
    <property type="entry name" value="Aldolase_TIM"/>
</dbReference>
<dbReference type="InterPro" id="IPR002252">
    <property type="entry name" value="Glyco_hydro_36"/>
</dbReference>
<evidence type="ECO:0000313" key="7">
    <source>
        <dbReference type="EMBL" id="MPL91856.1"/>
    </source>
</evidence>
<reference evidence="7" key="1">
    <citation type="submission" date="2019-08" db="EMBL/GenBank/DDBJ databases">
        <authorList>
            <person name="Kucharzyk K."/>
            <person name="Murdoch R.W."/>
            <person name="Higgins S."/>
            <person name="Loffler F."/>
        </authorList>
    </citation>
    <scope>NUCLEOTIDE SEQUENCE</scope>
</reference>
<sequence>MKIYRTIISFLLVAAYSVQAATYIPVTTNNTCLLLKVNDKNRLEQTYFGPKIRNVEEMRIVDQQNFAAYTTFGTNHVFEAALRAIQADGNTSTELGYMNFSVQKKNDNIIYTTISLKDEYYDLFVDIHYNAYQQEDIIEQWVEIKNKQKKSVKLTNFASSDLSFNASKYYVSHFHGDWSNEMNISEQQLTEGIKIIDSKLGVRTTQFTHPAFILSLNQQAAENSGEIIGGTLAWPGNFQFSFEVDNMDKLRVLSGANPYASEYTLEKNEIFKTPSFLFTYSNKGTGKMTRNFHRWARKYGIKNGDKERAVLLNNWEATYFDFDEAKLTKIIDDAAKMGFELFLLDDGWFGNKYPRNNDNAGLGDWETNRKKLPNGIPYLINECHKRNIKFGIWLEPEMVNPKSELYEQHPDWVIAQPFRERVEQRNQLILDLSNPKVQEFVFNVIDKVLRENPGIDYVKWDANRYVYNSGSSYLSADKQTHLFFDYAKNLMLIMEKVRRKYPDVTFMACSGGGGRIDYGSMQYFDEYWISDNNDPIQRIFTQWGAQYFFPTIGLASHVSVSPNHISGRTSPLKYRFDIAMAAKLGMDLQPSQMTEKEYKFSQNAIKTYKEIRNTVLLGDLYRILSPYGHNRTVYMYVNENKSEAIVFNFLIRKEVYPKPPTIMLQGLDANKQYMLKEINKNPDDWSRFSKYEGKKFSGEYLMTVGLHFAMYDEYESLVIQLNEVE</sequence>